<feature type="transmembrane region" description="Helical" evidence="1">
    <location>
        <begin position="173"/>
        <end position="191"/>
    </location>
</feature>
<feature type="transmembrane region" description="Helical" evidence="1">
    <location>
        <begin position="319"/>
        <end position="340"/>
    </location>
</feature>
<protein>
    <submittedName>
        <fullName evidence="2">Uncharacterized protein</fullName>
    </submittedName>
</protein>
<keyword evidence="1" id="KW-0472">Membrane</keyword>
<dbReference type="RefSeq" id="WP_131613024.1">
    <property type="nucleotide sequence ID" value="NZ_PSZP01000001.1"/>
</dbReference>
<feature type="transmembrane region" description="Helical" evidence="1">
    <location>
        <begin position="56"/>
        <end position="74"/>
    </location>
</feature>
<sequence length="392" mass="45358">MFKKNLYSEQSRNENILTVSLKWRLSVGFALLVWMISIVINSHFMRLSYFRNPNEIIHKMNFYASVIIVLWLTIRLQFLYNNSPRFIWVVILSTLGSAIPITELFIGAEKIMNMEKSNFFNLLFLSFQTVIVVVFTFINTHKKKIGAVFIGLDLGFLIVISLISNLFNSKYAMIPLFIISLAFVLLQFFVTNTIYDEGYIWTELSILLMVGVIGAQTQVPLKWSHLLDTKTSSWITLVLLLFVVPLIATLIFKKLGKYNQVISFSPLIFMPLICLIIFYLHGDILEVKKIKFIAYSLFMIFYLFLHFSKIAYKTIQKRVLLLILLVWIHLFVLVLVLGFYTPQEIYLAIGINVDLITTIIFGFSTSLIVTILTVLDLRWLAKQNKPKEKVGD</sequence>
<feature type="transmembrane region" description="Helical" evidence="1">
    <location>
        <begin position="292"/>
        <end position="312"/>
    </location>
</feature>
<comment type="caution">
    <text evidence="2">The sequence shown here is derived from an EMBL/GenBank/DDBJ whole genome shotgun (WGS) entry which is preliminary data.</text>
</comment>
<feature type="transmembrane region" description="Helical" evidence="1">
    <location>
        <begin position="119"/>
        <end position="138"/>
    </location>
</feature>
<name>A0A4R0XR40_9MOLU</name>
<dbReference type="AlphaFoldDB" id="A0A4R0XR40"/>
<feature type="transmembrane region" description="Helical" evidence="1">
    <location>
        <begin position="231"/>
        <end position="252"/>
    </location>
</feature>
<accession>A0A4R0XR40</accession>
<evidence type="ECO:0000313" key="2">
    <source>
        <dbReference type="EMBL" id="TCG12070.1"/>
    </source>
</evidence>
<feature type="transmembrane region" description="Helical" evidence="1">
    <location>
        <begin position="21"/>
        <end position="44"/>
    </location>
</feature>
<proteinExistence type="predicted"/>
<feature type="transmembrane region" description="Helical" evidence="1">
    <location>
        <begin position="86"/>
        <end position="107"/>
    </location>
</feature>
<keyword evidence="1" id="KW-1133">Transmembrane helix</keyword>
<organism evidence="2 3">
    <name type="scientific">Mycoplasma todarodis</name>
    <dbReference type="NCBI Taxonomy" id="1937191"/>
    <lineage>
        <taxon>Bacteria</taxon>
        <taxon>Bacillati</taxon>
        <taxon>Mycoplasmatota</taxon>
        <taxon>Mollicutes</taxon>
        <taxon>Mycoplasmataceae</taxon>
        <taxon>Mycoplasma</taxon>
    </lineage>
</organism>
<feature type="transmembrane region" description="Helical" evidence="1">
    <location>
        <begin position="198"/>
        <end position="219"/>
    </location>
</feature>
<dbReference type="Proteomes" id="UP000291072">
    <property type="component" value="Unassembled WGS sequence"/>
</dbReference>
<keyword evidence="3" id="KW-1185">Reference proteome</keyword>
<gene>
    <name evidence="2" type="ORF">C4B25_00045</name>
</gene>
<dbReference type="EMBL" id="PSZP01000001">
    <property type="protein sequence ID" value="TCG12070.1"/>
    <property type="molecule type" value="Genomic_DNA"/>
</dbReference>
<evidence type="ECO:0000256" key="1">
    <source>
        <dbReference type="SAM" id="Phobius"/>
    </source>
</evidence>
<evidence type="ECO:0000313" key="3">
    <source>
        <dbReference type="Proteomes" id="UP000291072"/>
    </source>
</evidence>
<keyword evidence="1" id="KW-0812">Transmembrane</keyword>
<feature type="transmembrane region" description="Helical" evidence="1">
    <location>
        <begin position="346"/>
        <end position="375"/>
    </location>
</feature>
<feature type="transmembrane region" description="Helical" evidence="1">
    <location>
        <begin position="145"/>
        <end position="167"/>
    </location>
</feature>
<feature type="transmembrane region" description="Helical" evidence="1">
    <location>
        <begin position="261"/>
        <end position="280"/>
    </location>
</feature>
<reference evidence="2 3" key="1">
    <citation type="submission" date="2018-02" db="EMBL/GenBank/DDBJ databases">
        <title>Mycoplasma marinum and Mycoplasma todarodis sp. nov., moderately halophilic and psychrotolerant mycoplasmas isolated from cephalopods.</title>
        <authorList>
            <person name="Viver T."/>
        </authorList>
    </citation>
    <scope>NUCLEOTIDE SEQUENCE [LARGE SCALE GENOMIC DNA]</scope>
    <source>
        <strain evidence="2 3">5H</strain>
    </source>
</reference>